<dbReference type="InterPro" id="IPR050833">
    <property type="entry name" value="Poly_Biosynth_Transport"/>
</dbReference>
<proteinExistence type="predicted"/>
<evidence type="ECO:0000256" key="4">
    <source>
        <dbReference type="ARBA" id="ARBA00022989"/>
    </source>
</evidence>
<evidence type="ECO:0000313" key="8">
    <source>
        <dbReference type="Proteomes" id="UP000193334"/>
    </source>
</evidence>
<accession>A0A1W6LKL5</accession>
<protein>
    <submittedName>
        <fullName evidence="7">Putative membrane protein EpsK</fullName>
    </submittedName>
</protein>
<evidence type="ECO:0000256" key="6">
    <source>
        <dbReference type="SAM" id="Phobius"/>
    </source>
</evidence>
<dbReference type="STRING" id="1941349.STSP1_00672"/>
<feature type="transmembrane region" description="Helical" evidence="6">
    <location>
        <begin position="379"/>
        <end position="398"/>
    </location>
</feature>
<keyword evidence="2" id="KW-1003">Cell membrane</keyword>
<comment type="subcellular location">
    <subcellularLocation>
        <location evidence="1">Cell membrane</location>
        <topology evidence="1">Multi-pass membrane protein</topology>
    </subcellularLocation>
</comment>
<feature type="transmembrane region" description="Helical" evidence="6">
    <location>
        <begin position="159"/>
        <end position="183"/>
    </location>
</feature>
<feature type="transmembrane region" description="Helical" evidence="6">
    <location>
        <begin position="189"/>
        <end position="209"/>
    </location>
</feature>
<evidence type="ECO:0000256" key="5">
    <source>
        <dbReference type="ARBA" id="ARBA00023136"/>
    </source>
</evidence>
<dbReference type="GO" id="GO:0005886">
    <property type="term" value="C:plasma membrane"/>
    <property type="evidence" value="ECO:0007669"/>
    <property type="project" value="UniProtKB-SubCell"/>
</dbReference>
<dbReference type="AlphaFoldDB" id="A0A1W6LKL5"/>
<evidence type="ECO:0000256" key="2">
    <source>
        <dbReference type="ARBA" id="ARBA00022475"/>
    </source>
</evidence>
<keyword evidence="4 6" id="KW-1133">Transmembrane helix</keyword>
<name>A0A1W6LKL5_9BACT</name>
<feature type="transmembrane region" description="Helical" evidence="6">
    <location>
        <begin position="95"/>
        <end position="114"/>
    </location>
</feature>
<evidence type="ECO:0000256" key="3">
    <source>
        <dbReference type="ARBA" id="ARBA00022692"/>
    </source>
</evidence>
<dbReference type="Proteomes" id="UP000193334">
    <property type="component" value="Chromosome"/>
</dbReference>
<feature type="transmembrane region" description="Helical" evidence="6">
    <location>
        <begin position="126"/>
        <end position="147"/>
    </location>
</feature>
<organism evidence="7 8">
    <name type="scientific">Sedimentisphaera salicampi</name>
    <dbReference type="NCBI Taxonomy" id="1941349"/>
    <lineage>
        <taxon>Bacteria</taxon>
        <taxon>Pseudomonadati</taxon>
        <taxon>Planctomycetota</taxon>
        <taxon>Phycisphaerae</taxon>
        <taxon>Sedimentisphaerales</taxon>
        <taxon>Sedimentisphaeraceae</taxon>
        <taxon>Sedimentisphaera</taxon>
    </lineage>
</organism>
<feature type="transmembrane region" description="Helical" evidence="6">
    <location>
        <begin position="470"/>
        <end position="491"/>
    </location>
</feature>
<feature type="transmembrane region" description="Helical" evidence="6">
    <location>
        <begin position="57"/>
        <end position="74"/>
    </location>
</feature>
<feature type="transmembrane region" description="Helical" evidence="6">
    <location>
        <begin position="404"/>
        <end position="422"/>
    </location>
</feature>
<dbReference type="EMBL" id="CP021023">
    <property type="protein sequence ID" value="ARN56296.1"/>
    <property type="molecule type" value="Genomic_DNA"/>
</dbReference>
<dbReference type="PANTHER" id="PTHR30250">
    <property type="entry name" value="PST FAMILY PREDICTED COLANIC ACID TRANSPORTER"/>
    <property type="match status" value="1"/>
</dbReference>
<reference evidence="8" key="1">
    <citation type="submission" date="2017-04" db="EMBL/GenBank/DDBJ databases">
        <title>Comparative genomics and description of representatives of a novel lineage of planctomycetes thriving in anoxic sediments.</title>
        <authorList>
            <person name="Spring S."/>
            <person name="Bunk B."/>
            <person name="Sproer C."/>
        </authorList>
    </citation>
    <scope>NUCLEOTIDE SEQUENCE [LARGE SCALE GENOMIC DNA]</scope>
    <source>
        <strain evidence="8">ST-PulAB-D4</strain>
    </source>
</reference>
<gene>
    <name evidence="7" type="primary">epsK</name>
    <name evidence="7" type="ORF">STSP1_00672</name>
</gene>
<feature type="transmembrane region" description="Helical" evidence="6">
    <location>
        <begin position="343"/>
        <end position="367"/>
    </location>
</feature>
<sequence length="520" mass="58801">MQTKVNLKKYAAVNSLTQITSLCTTTLIAFFVTRILVDSMGVALYGVFALFLSLRKYVDLTSIIVTSSVGRFVGIEYFAQRFGKASEYFYSSVRGLLFVGFIVILFCVCFSFYIERVFNIPAGYEKAASISFVFMVSSFLIGSFQGVYRLGIFLSSRFFLSDLFVIFCAILKIILVLVVTHFLSGNFVAYSGIYFFNSLILVLLSYISFKVLLPEIHKKNNVFSIRSFSKVARLGSESLLNEIGSVLFLNADLILINICLGPEKSGIYAPFFQVVMLLRMIPGLINRNFSPYLLHLVALSKLNELKLVYLRIVKFTSLGLGLIITCLSLISRFFLELWLGGSFSAYFTLLSVLLLSQLYAYSLGGIFSIAKNMDRLKPLSVATVIFGCMNIIISVLLIEYTELDIYGAAIGSLITIIARDVFFNCIYLTRLLPFKLKTLWGGIFKYTVMPLVCLLLGTVLNWYLYPQNLILYFLFVFSIVLSYVLIAWFVIITKEERNLILDLMKLRFIKNSKLSFLLGI</sequence>
<dbReference type="PANTHER" id="PTHR30250:SF26">
    <property type="entry name" value="PSMA PROTEIN"/>
    <property type="match status" value="1"/>
</dbReference>
<keyword evidence="5 6" id="KW-0472">Membrane</keyword>
<evidence type="ECO:0000313" key="7">
    <source>
        <dbReference type="EMBL" id="ARN56296.1"/>
    </source>
</evidence>
<dbReference type="RefSeq" id="WP_085754997.1">
    <property type="nucleotide sequence ID" value="NZ_CP021023.1"/>
</dbReference>
<dbReference type="KEGG" id="pbp:STSP1_00672"/>
<keyword evidence="3 6" id="KW-0812">Transmembrane</keyword>
<feature type="transmembrane region" description="Helical" evidence="6">
    <location>
        <begin position="443"/>
        <end position="464"/>
    </location>
</feature>
<evidence type="ECO:0000256" key="1">
    <source>
        <dbReference type="ARBA" id="ARBA00004651"/>
    </source>
</evidence>
<feature type="transmembrane region" description="Helical" evidence="6">
    <location>
        <begin position="307"/>
        <end position="331"/>
    </location>
</feature>
<keyword evidence="8" id="KW-1185">Reference proteome</keyword>